<dbReference type="Gene3D" id="3.60.15.10">
    <property type="entry name" value="Ribonuclease Z/Hydroxyacylglutathione hydrolase-like"/>
    <property type="match status" value="2"/>
</dbReference>
<reference evidence="3" key="1">
    <citation type="submission" date="2016-06" db="UniProtKB">
        <authorList>
            <consortium name="WormBaseParasite"/>
        </authorList>
    </citation>
    <scope>IDENTIFICATION</scope>
</reference>
<evidence type="ECO:0000313" key="2">
    <source>
        <dbReference type="Proteomes" id="UP000271098"/>
    </source>
</evidence>
<dbReference type="GO" id="GO:0005739">
    <property type="term" value="C:mitochondrion"/>
    <property type="evidence" value="ECO:0007669"/>
    <property type="project" value="TreeGrafter"/>
</dbReference>
<protein>
    <submittedName>
        <fullName evidence="3">Lactamase_B domain-containing protein</fullName>
    </submittedName>
</protein>
<dbReference type="GO" id="GO:0006749">
    <property type="term" value="P:glutathione metabolic process"/>
    <property type="evidence" value="ECO:0007669"/>
    <property type="project" value="TreeGrafter"/>
</dbReference>
<accession>A0A183D1C1</accession>
<dbReference type="SUPFAM" id="SSF56281">
    <property type="entry name" value="Metallo-hydrolase/oxidoreductase"/>
    <property type="match status" value="1"/>
</dbReference>
<dbReference type="OrthoDB" id="449487at2759"/>
<keyword evidence="2" id="KW-1185">Reference proteome</keyword>
<evidence type="ECO:0000313" key="1">
    <source>
        <dbReference type="EMBL" id="VDK34653.1"/>
    </source>
</evidence>
<dbReference type="PANTHER" id="PTHR43084:SF1">
    <property type="entry name" value="PERSULFIDE DIOXYGENASE ETHE1, MITOCHONDRIAL"/>
    <property type="match status" value="1"/>
</dbReference>
<reference evidence="1 2" key="2">
    <citation type="submission" date="2018-11" db="EMBL/GenBank/DDBJ databases">
        <authorList>
            <consortium name="Pathogen Informatics"/>
        </authorList>
    </citation>
    <scope>NUCLEOTIDE SEQUENCE [LARGE SCALE GENOMIC DNA]</scope>
</reference>
<organism evidence="3">
    <name type="scientific">Gongylonema pulchrum</name>
    <dbReference type="NCBI Taxonomy" id="637853"/>
    <lineage>
        <taxon>Eukaryota</taxon>
        <taxon>Metazoa</taxon>
        <taxon>Ecdysozoa</taxon>
        <taxon>Nematoda</taxon>
        <taxon>Chromadorea</taxon>
        <taxon>Rhabditida</taxon>
        <taxon>Spirurina</taxon>
        <taxon>Spiruromorpha</taxon>
        <taxon>Spiruroidea</taxon>
        <taxon>Gongylonematidae</taxon>
        <taxon>Gongylonema</taxon>
    </lineage>
</organism>
<dbReference type="EMBL" id="UYRT01003817">
    <property type="protein sequence ID" value="VDK34653.1"/>
    <property type="molecule type" value="Genomic_DNA"/>
</dbReference>
<proteinExistence type="predicted"/>
<dbReference type="AlphaFoldDB" id="A0A183D1C1"/>
<dbReference type="InterPro" id="IPR051682">
    <property type="entry name" value="Mito_Persulfide_Diox"/>
</dbReference>
<name>A0A183D1C1_9BILA</name>
<dbReference type="PANTHER" id="PTHR43084">
    <property type="entry name" value="PERSULFIDE DIOXYGENASE ETHE1"/>
    <property type="match status" value="1"/>
</dbReference>
<dbReference type="WBParaSite" id="GPUH_0000251701-mRNA-1">
    <property type="protein sequence ID" value="GPUH_0000251701-mRNA-1"/>
    <property type="gene ID" value="GPUH_0000251701"/>
</dbReference>
<dbReference type="GO" id="GO:0050313">
    <property type="term" value="F:sulfur dioxygenase activity"/>
    <property type="evidence" value="ECO:0007669"/>
    <property type="project" value="TreeGrafter"/>
</dbReference>
<dbReference type="Proteomes" id="UP000271098">
    <property type="component" value="Unassembled WGS sequence"/>
</dbReference>
<sequence length="182" mass="20533">MVFNKLQLLQLIKELHLDPIYGANTHVHADHVTGTGELKRIFPKMQSVLSKFSGGKADVLVDDRELLKFGKNSLEVRTTPGHTDGNSKTLYKSIHEKIFTLPDDFLLYPGHDYKGLLQTSVGEEKKYNPRLTKSLDEFVEIMKNLKLAYPKQIDKSLPANKVCGVFELMDEETRAKVKSGSS</sequence>
<evidence type="ECO:0000313" key="3">
    <source>
        <dbReference type="WBParaSite" id="GPUH_0000251701-mRNA-1"/>
    </source>
</evidence>
<dbReference type="InterPro" id="IPR036866">
    <property type="entry name" value="RibonucZ/Hydroxyglut_hydro"/>
</dbReference>
<gene>
    <name evidence="1" type="ORF">GPUH_LOCUS2512</name>
</gene>
<dbReference type="GO" id="GO:0070813">
    <property type="term" value="P:hydrogen sulfide metabolic process"/>
    <property type="evidence" value="ECO:0007669"/>
    <property type="project" value="TreeGrafter"/>
</dbReference>